<dbReference type="STRING" id="1330018.A0A167PSY4"/>
<keyword evidence="5" id="KW-1185">Reference proteome</keyword>
<dbReference type="SUPFAM" id="SSF51735">
    <property type="entry name" value="NAD(P)-binding Rossmann-fold domains"/>
    <property type="match status" value="1"/>
</dbReference>
<dbReference type="EMBL" id="KV417273">
    <property type="protein sequence ID" value="KZO99093.1"/>
    <property type="molecule type" value="Genomic_DNA"/>
</dbReference>
<protein>
    <submittedName>
        <fullName evidence="4">NAD(P)-binding protein</fullName>
    </submittedName>
</protein>
<evidence type="ECO:0000259" key="3">
    <source>
        <dbReference type="Pfam" id="PF01370"/>
    </source>
</evidence>
<dbReference type="OrthoDB" id="2735536at2759"/>
<organism evidence="4 5">
    <name type="scientific">Calocera viscosa (strain TUFC12733)</name>
    <dbReference type="NCBI Taxonomy" id="1330018"/>
    <lineage>
        <taxon>Eukaryota</taxon>
        <taxon>Fungi</taxon>
        <taxon>Dikarya</taxon>
        <taxon>Basidiomycota</taxon>
        <taxon>Agaricomycotina</taxon>
        <taxon>Dacrymycetes</taxon>
        <taxon>Dacrymycetales</taxon>
        <taxon>Dacrymycetaceae</taxon>
        <taxon>Calocera</taxon>
    </lineage>
</organism>
<accession>A0A167PSY4</accession>
<dbReference type="Pfam" id="PF01370">
    <property type="entry name" value="Epimerase"/>
    <property type="match status" value="1"/>
</dbReference>
<dbReference type="AlphaFoldDB" id="A0A167PSY4"/>
<dbReference type="InterPro" id="IPR050425">
    <property type="entry name" value="NAD(P)_dehydrat-like"/>
</dbReference>
<evidence type="ECO:0000256" key="1">
    <source>
        <dbReference type="ARBA" id="ARBA00023002"/>
    </source>
</evidence>
<feature type="domain" description="NAD-dependent epimerase/dehydratase" evidence="3">
    <location>
        <begin position="7"/>
        <end position="143"/>
    </location>
</feature>
<dbReference type="GO" id="GO:0016616">
    <property type="term" value="F:oxidoreductase activity, acting on the CH-OH group of donors, NAD or NADP as acceptor"/>
    <property type="evidence" value="ECO:0007669"/>
    <property type="project" value="TreeGrafter"/>
</dbReference>
<dbReference type="Proteomes" id="UP000076738">
    <property type="component" value="Unassembled WGS sequence"/>
</dbReference>
<sequence>MSSPPVVLVTGATGCLGSHTILELIRRGYKVRGVSRSREKSEAWNAMYPQQAPNIEWITILSIVDLEALDRASIGVDYIIHTASPFNFDFEYNLEDMLVPSVVGTRNIMRVAAKRPRVKHVVLVSSIAAVVDHRGGLNPERQYTPNDWATASWEEAARTDDAVYAWTASKIFAERAAWDFLLQESPHFGITTFCPPIILGPPGQPYNHFDELNESTRQHWSIISGEAQTIPPAFFPACVDVRDLAKLQVLALSNPRARNQRYIPIASPFTNGHAATIVRNGFPDHAHRVTAGPDDPPPRYNIDTSHVVRDFAIEWVPLERTVLDTAAALYHKEREIEES</sequence>
<proteinExistence type="inferred from homology"/>
<keyword evidence="1" id="KW-0560">Oxidoreductase</keyword>
<name>A0A167PSY4_CALVF</name>
<dbReference type="PANTHER" id="PTHR10366">
    <property type="entry name" value="NAD DEPENDENT EPIMERASE/DEHYDRATASE"/>
    <property type="match status" value="1"/>
</dbReference>
<dbReference type="Gene3D" id="3.40.50.720">
    <property type="entry name" value="NAD(P)-binding Rossmann-like Domain"/>
    <property type="match status" value="1"/>
</dbReference>
<gene>
    <name evidence="4" type="ORF">CALVIDRAFT_477870</name>
</gene>
<evidence type="ECO:0000256" key="2">
    <source>
        <dbReference type="ARBA" id="ARBA00023445"/>
    </source>
</evidence>
<reference evidence="4 5" key="1">
    <citation type="journal article" date="2016" name="Mol. Biol. Evol.">
        <title>Comparative Genomics of Early-Diverging Mushroom-Forming Fungi Provides Insights into the Origins of Lignocellulose Decay Capabilities.</title>
        <authorList>
            <person name="Nagy L.G."/>
            <person name="Riley R."/>
            <person name="Tritt A."/>
            <person name="Adam C."/>
            <person name="Daum C."/>
            <person name="Floudas D."/>
            <person name="Sun H."/>
            <person name="Yadav J.S."/>
            <person name="Pangilinan J."/>
            <person name="Larsson K.H."/>
            <person name="Matsuura K."/>
            <person name="Barry K."/>
            <person name="Labutti K."/>
            <person name="Kuo R."/>
            <person name="Ohm R.A."/>
            <person name="Bhattacharya S.S."/>
            <person name="Shirouzu T."/>
            <person name="Yoshinaga Y."/>
            <person name="Martin F.M."/>
            <person name="Grigoriev I.V."/>
            <person name="Hibbett D.S."/>
        </authorList>
    </citation>
    <scope>NUCLEOTIDE SEQUENCE [LARGE SCALE GENOMIC DNA]</scope>
    <source>
        <strain evidence="4 5">TUFC12733</strain>
    </source>
</reference>
<evidence type="ECO:0000313" key="4">
    <source>
        <dbReference type="EMBL" id="KZO99093.1"/>
    </source>
</evidence>
<comment type="similarity">
    <text evidence="2">Belongs to the NAD(P)-dependent epimerase/dehydratase family. Dihydroflavonol-4-reductase subfamily.</text>
</comment>
<dbReference type="InterPro" id="IPR001509">
    <property type="entry name" value="Epimerase_deHydtase"/>
</dbReference>
<dbReference type="PANTHER" id="PTHR10366:SF564">
    <property type="entry name" value="STEROL-4-ALPHA-CARBOXYLATE 3-DEHYDROGENASE, DECARBOXYLATING"/>
    <property type="match status" value="1"/>
</dbReference>
<evidence type="ECO:0000313" key="5">
    <source>
        <dbReference type="Proteomes" id="UP000076738"/>
    </source>
</evidence>
<dbReference type="InterPro" id="IPR036291">
    <property type="entry name" value="NAD(P)-bd_dom_sf"/>
</dbReference>